<feature type="domain" description="Glycosyltransferase N-terminal" evidence="4">
    <location>
        <begin position="11"/>
        <end position="250"/>
    </location>
</feature>
<sequence>MGSPSPGLHFILFPLMAPGHMIPMVDMAKILAQRGNTVTIFTTTVNANRFKPVIDRANHQNGFKIHVLELQLPLTEVGLPEGCENFDLLPSAALAVNLFAALMLLEQPAETMVRGLSLAPSCIISDNMFPWTTDVAQRLNIPRLVFYGPGCFPFVCTHVVASCSILDQIESDSEYFVLPGLPDQIEVTKPQASCWGRGKTKERIERFERAKEAQKGAFGIVVNSFMELEPKYVERFAMAEDKRVWCVGPVSLCNKSFEDIAERGNKAAKSELDCLKWLDSKEPRIGAEVPVPFGENDKFEVKVKSEHIKRALKRSMDDGEEGMMRRKLAREFGEMAKKAMEKGGSSHFNMTAMIEAVTKELANNSKSCHNIV</sequence>
<comment type="similarity">
    <text evidence="1">Belongs to the UDP-glycosyltransferase family.</text>
</comment>
<organism evidence="5 6">
    <name type="scientific">Mikania micrantha</name>
    <name type="common">bitter vine</name>
    <dbReference type="NCBI Taxonomy" id="192012"/>
    <lineage>
        <taxon>Eukaryota</taxon>
        <taxon>Viridiplantae</taxon>
        <taxon>Streptophyta</taxon>
        <taxon>Embryophyta</taxon>
        <taxon>Tracheophyta</taxon>
        <taxon>Spermatophyta</taxon>
        <taxon>Magnoliopsida</taxon>
        <taxon>eudicotyledons</taxon>
        <taxon>Gunneridae</taxon>
        <taxon>Pentapetalae</taxon>
        <taxon>asterids</taxon>
        <taxon>campanulids</taxon>
        <taxon>Asterales</taxon>
        <taxon>Asteraceae</taxon>
        <taxon>Asteroideae</taxon>
        <taxon>Heliantheae alliance</taxon>
        <taxon>Eupatorieae</taxon>
        <taxon>Mikania</taxon>
    </lineage>
</organism>
<keyword evidence="3" id="KW-0808">Transferase</keyword>
<keyword evidence="6" id="KW-1185">Reference proteome</keyword>
<accession>A0A5N6P2U9</accession>
<evidence type="ECO:0000259" key="4">
    <source>
        <dbReference type="Pfam" id="PF26168"/>
    </source>
</evidence>
<dbReference type="Pfam" id="PF26168">
    <property type="entry name" value="Glyco_transf_N"/>
    <property type="match status" value="1"/>
</dbReference>
<dbReference type="Proteomes" id="UP000326396">
    <property type="component" value="Linkage Group LG15"/>
</dbReference>
<dbReference type="GO" id="GO:0035251">
    <property type="term" value="F:UDP-glucosyltransferase activity"/>
    <property type="evidence" value="ECO:0007669"/>
    <property type="project" value="TreeGrafter"/>
</dbReference>
<keyword evidence="2" id="KW-0328">Glycosyltransferase</keyword>
<evidence type="ECO:0000313" key="6">
    <source>
        <dbReference type="Proteomes" id="UP000326396"/>
    </source>
</evidence>
<protein>
    <recommendedName>
        <fullName evidence="4">Glycosyltransferase N-terminal domain-containing protein</fullName>
    </recommendedName>
</protein>
<dbReference type="EMBL" id="SZYD01000007">
    <property type="protein sequence ID" value="KAD5803128.1"/>
    <property type="molecule type" value="Genomic_DNA"/>
</dbReference>
<dbReference type="SUPFAM" id="SSF53756">
    <property type="entry name" value="UDP-Glycosyltransferase/glycogen phosphorylase"/>
    <property type="match status" value="1"/>
</dbReference>
<dbReference type="PANTHER" id="PTHR48047">
    <property type="entry name" value="GLYCOSYLTRANSFERASE"/>
    <property type="match status" value="1"/>
</dbReference>
<evidence type="ECO:0000256" key="1">
    <source>
        <dbReference type="ARBA" id="ARBA00009995"/>
    </source>
</evidence>
<name>A0A5N6P2U9_9ASTR</name>
<reference evidence="5 6" key="1">
    <citation type="submission" date="2019-05" db="EMBL/GenBank/DDBJ databases">
        <title>Mikania micrantha, genome provides insights into the molecular mechanism of rapid growth.</title>
        <authorList>
            <person name="Liu B."/>
        </authorList>
    </citation>
    <scope>NUCLEOTIDE SEQUENCE [LARGE SCALE GENOMIC DNA]</scope>
    <source>
        <strain evidence="5">NLD-2019</strain>
        <tissue evidence="5">Leaf</tissue>
    </source>
</reference>
<comment type="caution">
    <text evidence="5">The sequence shown here is derived from an EMBL/GenBank/DDBJ whole genome shotgun (WGS) entry which is preliminary data.</text>
</comment>
<dbReference type="OrthoDB" id="5835829at2759"/>
<dbReference type="AlphaFoldDB" id="A0A5N6P2U9"/>
<evidence type="ECO:0000256" key="3">
    <source>
        <dbReference type="ARBA" id="ARBA00022679"/>
    </source>
</evidence>
<dbReference type="FunFam" id="3.40.50.2000:FF:000071">
    <property type="entry name" value="Glycosyltransferase"/>
    <property type="match status" value="1"/>
</dbReference>
<evidence type="ECO:0000256" key="2">
    <source>
        <dbReference type="ARBA" id="ARBA00022676"/>
    </source>
</evidence>
<dbReference type="PANTHER" id="PTHR48047:SF232">
    <property type="entry name" value="GLYCOSYLTRANSFERASE"/>
    <property type="match status" value="1"/>
</dbReference>
<proteinExistence type="inferred from homology"/>
<gene>
    <name evidence="5" type="ORF">E3N88_14488</name>
</gene>
<evidence type="ECO:0000313" key="5">
    <source>
        <dbReference type="EMBL" id="KAD5803128.1"/>
    </source>
</evidence>
<dbReference type="Gene3D" id="3.40.50.2000">
    <property type="entry name" value="Glycogen Phosphorylase B"/>
    <property type="match status" value="3"/>
</dbReference>
<dbReference type="InterPro" id="IPR058980">
    <property type="entry name" value="Glyco_transf_N"/>
</dbReference>